<feature type="compositionally biased region" description="Low complexity" evidence="4">
    <location>
        <begin position="1199"/>
        <end position="1209"/>
    </location>
</feature>
<dbReference type="CDD" id="cd00037">
    <property type="entry name" value="CLECT"/>
    <property type="match status" value="1"/>
</dbReference>
<name>D6WF18_TRICA</name>
<dbReference type="Pfam" id="PF00431">
    <property type="entry name" value="CUB"/>
    <property type="match status" value="3"/>
</dbReference>
<dbReference type="PANTHER" id="PTHR24255">
    <property type="entry name" value="COMPLEMENT COMPONENT 1, S SUBCOMPONENT-RELATED"/>
    <property type="match status" value="1"/>
</dbReference>
<dbReference type="Gene3D" id="2.10.25.10">
    <property type="entry name" value="Laminin"/>
    <property type="match status" value="3"/>
</dbReference>
<feature type="disulfide bond" evidence="3">
    <location>
        <begin position="781"/>
        <end position="790"/>
    </location>
</feature>
<feature type="compositionally biased region" description="Polar residues" evidence="4">
    <location>
        <begin position="1398"/>
        <end position="1410"/>
    </location>
</feature>
<feature type="compositionally biased region" description="Polar residues" evidence="4">
    <location>
        <begin position="1921"/>
        <end position="1952"/>
    </location>
</feature>
<feature type="domain" description="C-type lectin" evidence="7">
    <location>
        <begin position="235"/>
        <end position="364"/>
    </location>
</feature>
<dbReference type="SMART" id="SM00034">
    <property type="entry name" value="CLECT"/>
    <property type="match status" value="1"/>
</dbReference>
<dbReference type="GO" id="GO:0004252">
    <property type="term" value="F:serine-type endopeptidase activity"/>
    <property type="evidence" value="ECO:0000318"/>
    <property type="project" value="GO_Central"/>
</dbReference>
<feature type="region of interest" description="Disordered" evidence="4">
    <location>
        <begin position="1507"/>
        <end position="1611"/>
    </location>
</feature>
<feature type="region of interest" description="Disordered" evidence="4">
    <location>
        <begin position="1191"/>
        <end position="1245"/>
    </location>
</feature>
<proteinExistence type="predicted"/>
<feature type="region of interest" description="Disordered" evidence="4">
    <location>
        <begin position="1369"/>
        <end position="1449"/>
    </location>
</feature>
<feature type="domain" description="CUB" evidence="5">
    <location>
        <begin position="495"/>
        <end position="611"/>
    </location>
</feature>
<dbReference type="STRING" id="7070.D6WF18"/>
<feature type="region of interest" description="Disordered" evidence="4">
    <location>
        <begin position="1742"/>
        <end position="1835"/>
    </location>
</feature>
<dbReference type="SMART" id="SM00181">
    <property type="entry name" value="EGF"/>
    <property type="match status" value="3"/>
</dbReference>
<feature type="domain" description="CUB" evidence="5">
    <location>
        <begin position="372"/>
        <end position="490"/>
    </location>
</feature>
<accession>D6WF18</accession>
<dbReference type="eggNOG" id="KOG4297">
    <property type="taxonomic scope" value="Eukaryota"/>
</dbReference>
<dbReference type="PROSITE" id="PS01180">
    <property type="entry name" value="CUB"/>
    <property type="match status" value="3"/>
</dbReference>
<gene>
    <name evidence="8" type="primary">AUGUSTUS-3.0.2_03136</name>
    <name evidence="8" type="ORF">TcasGA2_TC003136</name>
</gene>
<evidence type="ECO:0000259" key="6">
    <source>
        <dbReference type="PROSITE" id="PS50026"/>
    </source>
</evidence>
<dbReference type="InterPro" id="IPR016186">
    <property type="entry name" value="C-type_lectin-like/link_sf"/>
</dbReference>
<feature type="compositionally biased region" description="Low complexity" evidence="4">
    <location>
        <begin position="1509"/>
        <end position="1527"/>
    </location>
</feature>
<dbReference type="Gene3D" id="3.10.100.10">
    <property type="entry name" value="Mannose-Binding Protein A, subunit A"/>
    <property type="match status" value="2"/>
</dbReference>
<dbReference type="GO" id="GO:0005615">
    <property type="term" value="C:extracellular space"/>
    <property type="evidence" value="ECO:0000318"/>
    <property type="project" value="GO_Central"/>
</dbReference>
<dbReference type="PROSITE" id="PS50026">
    <property type="entry name" value="EGF_3"/>
    <property type="match status" value="3"/>
</dbReference>
<sequence>MTSITQISEALSVKIIFYVPDWFLGWPQHGHYNRQPNDDGLSEQDCVEVRRIYSLPSASASVASAFMWNDRDCSTPNYFICERLINDEPLEDNWPPDCNRSVELSRQQPRSVVSSPGFPRHYPDNTDCDTDITAPPGYRLVLDFEELVLENEPSCSYDYLEILENNNVTSAINSTSARRLCGDWSSKLKLLRYVSNGSKLKLRFSSDYSHHFGGYKARVSMESASQCSDDRLHMFNNSCYLFVSYPEVTWSTAQEICKGKKGQLASILSTEEERFITTNIRKSIEYRTSALYWLGGKSETDSGFKWTDGNPMQYMGWLPGQKPADDTNVRCLGIQWTPSPTPMLPSGFYWKSRRCSTHGGYVCKKPSQISGVGINFNRTVNGSEGSLTSPYYPDHYYNHLDFSVRILGPDRTRLVVKFLKIDIEHQLECLYDFVELSSGGQIGDAVKFCGTHDTDMHRFNFVSEGNEAELRFHSDYSISGSGFSLTWHAVDVSACPLQTLTAKEGVLTSPNYPDFILAHLNCSVTILAPVGKRVWLEFHDYDIERTTLQGRGKNALLEVTLGKESLPFEPFESETLLTEGTFLSDEERLKISLRTGDRPSGKGFRAIYKIITSAQEEKIINLKQNSSGLLLHLNYPNNPPININFLQHFIAPLGCTISLEFFRVKLSDKECLDGNGVIEVYDNYYDTNGTSWKLCYDADTEDAIAPVTPISITSFLNTLHVRQKSGVVGVALNGSLRVQPDPEFKPKLLKHKDDEVESCSPNPCQNEGKCVTKEHQSFCQCTGHFIGLFCALTKCELEPCVFGTCHLTNSSYSCQCKPGYVGPNCEQKRKPCEGNPCESRGLCIERGDSFQCRCHAWWEGPRCEKRMLHIPYKPLSERMFHEPFWLGLMTVCVVMAVIGLVWCAKRHFPEKIEKLLAEENDRNRSTISSLRSSSVREQLAAASGAASVTVTPSPGPTAPRSLFGRLGIRKPSILSLTSPHASGYVPATARTFSLDDLLKPLPRRTPSPKKKRNNSTPTKKNAAEKKQILQQLISPGNKQLSRKVSLGELMQMSEKKLKESGEQKPDAESRIKETKFGEGDSVQSALNDPKLEKKVTFARLLNKVSAEMSSGSEMELGIMQSNRLGCVFARPSSTPPSPNVDARSPNSTSSNQDLLSSRKNSRLPNGRQKPASADSILAMFRNFSASSAGANLPSSLKVSPSTTPTASSPQDDIVGDDESSTSSIHTPVSFSSGPPESPVLHRPSQSTIEVPVLDPLSAHKSPSSGSNFLHPPTILLEIPSTINKCLSPIREMPTPLPSPIPSPALTPIMRRSHISSSLEDAAEMSDDRMSVELPNISISDDDDMPCTQDIAIDPQAEDGLILEEAAAMHQNSTRKGKHRPPPLGQTVKSQPLVIPVLTIQTPSPTHSKTPSILFPGSPPPQKPHHQEPSFQFPPPKQNRKLYKDLDKPNSLDLPCAPPMITITCNMSEAESDAESISPAAKASGHLGGASAGMTYLSPFSIARGEHNASESNLSSSGYSSMASPGPSRCGSSNPLCPSEMEDQGPPGSGPSHRRPSPVLKTNSNPSERSDMDKKTEEQRRGRSDSETLSDDPLLESNDEGIGTDHIDEKIEEGDVKSAKELEVFMVSENENTKTLLDLPLIPPPTRPAKSIEDNMERLLPPPVAPAGKKTLQLPSIIVQCDGSGCEKLLSPMSSRSESPLSDRSGLDRFSPHFYGRHKDLLPFTDSDGLYDFSSTDKMNVMKMTQHKKTSKKRDKKLVRHCKTPSPTKPTNPLLPHNHLDVPSKDSFYKVPPPRKLSPKRRATRSQIVSSSSSSDSINSSREVRMSSSSPSPDTIRWSSPIDWLDEKCQQNAHEVDNYDDASSAMLPKAAPVTRHQKISRLRAISHQIRFLRRLELSLKRRERTVSPSDSLDSGGDDDSPRATSPLLQQSRSGKVEIQKSSSIGKLHSSQSSKTKRGKYKRGELLLPQQEEKSWKRIVITGNGHSD</sequence>
<feature type="compositionally biased region" description="Basic and acidic residues" evidence="4">
    <location>
        <begin position="1055"/>
        <end position="1078"/>
    </location>
</feature>
<evidence type="ECO:0008006" key="10">
    <source>
        <dbReference type="Google" id="ProtNLM"/>
    </source>
</evidence>
<evidence type="ECO:0000259" key="5">
    <source>
        <dbReference type="PROSITE" id="PS01180"/>
    </source>
</evidence>
<dbReference type="SUPFAM" id="SSF57196">
    <property type="entry name" value="EGF/Laminin"/>
    <property type="match status" value="3"/>
</dbReference>
<feature type="domain" description="CUB" evidence="5">
    <location>
        <begin position="98"/>
        <end position="222"/>
    </location>
</feature>
<keyword evidence="3" id="KW-0245">EGF-like domain</keyword>
<dbReference type="InterPro" id="IPR001304">
    <property type="entry name" value="C-type_lectin-like"/>
</dbReference>
<dbReference type="SMART" id="SM00042">
    <property type="entry name" value="CUB"/>
    <property type="match status" value="3"/>
</dbReference>
<feature type="compositionally biased region" description="Basic residues" evidence="4">
    <location>
        <begin position="1744"/>
        <end position="1762"/>
    </location>
</feature>
<evidence type="ECO:0000313" key="9">
    <source>
        <dbReference type="Proteomes" id="UP000007266"/>
    </source>
</evidence>
<feature type="disulfide bond" evidence="3">
    <location>
        <begin position="854"/>
        <end position="863"/>
    </location>
</feature>
<dbReference type="SUPFAM" id="SSF49854">
    <property type="entry name" value="Spermadhesin, CUB domain"/>
    <property type="match status" value="4"/>
</dbReference>
<evidence type="ECO:0000256" key="3">
    <source>
        <dbReference type="PROSITE-ProRule" id="PRU00076"/>
    </source>
</evidence>
<dbReference type="InterPro" id="IPR000742">
    <property type="entry name" value="EGF"/>
</dbReference>
<feature type="compositionally biased region" description="Acidic residues" evidence="4">
    <location>
        <begin position="1587"/>
        <end position="1598"/>
    </location>
</feature>
<dbReference type="InterPro" id="IPR000859">
    <property type="entry name" value="CUB_dom"/>
</dbReference>
<feature type="region of interest" description="Disordered" evidence="4">
    <location>
        <begin position="1127"/>
        <end position="1171"/>
    </location>
</feature>
<feature type="compositionally biased region" description="Basic and acidic residues" evidence="4">
    <location>
        <begin position="1777"/>
        <end position="1787"/>
    </location>
</feature>
<feature type="region of interest" description="Disordered" evidence="4">
    <location>
        <begin position="1901"/>
        <end position="1967"/>
    </location>
</feature>
<dbReference type="Proteomes" id="UP000007266">
    <property type="component" value="Linkage group 3"/>
</dbReference>
<dbReference type="InterPro" id="IPR035914">
    <property type="entry name" value="Sperma_CUB_dom_sf"/>
</dbReference>
<dbReference type="OMA" id="NPCESRG"/>
<evidence type="ECO:0000256" key="2">
    <source>
        <dbReference type="PROSITE-ProRule" id="PRU00059"/>
    </source>
</evidence>
<evidence type="ECO:0000313" key="8">
    <source>
        <dbReference type="EMBL" id="EFA01299.2"/>
    </source>
</evidence>
<keyword evidence="1 3" id="KW-1015">Disulfide bond</keyword>
<feature type="compositionally biased region" description="Basic and acidic residues" evidence="4">
    <location>
        <begin position="1567"/>
        <end position="1585"/>
    </location>
</feature>
<dbReference type="eggNOG" id="KOG1217">
    <property type="taxonomic scope" value="Eukaryota"/>
</dbReference>
<feature type="domain" description="EGF-like" evidence="6">
    <location>
        <begin position="796"/>
        <end position="826"/>
    </location>
</feature>
<organism evidence="8 9">
    <name type="scientific">Tribolium castaneum</name>
    <name type="common">Red flour beetle</name>
    <dbReference type="NCBI Taxonomy" id="7070"/>
    <lineage>
        <taxon>Eukaryota</taxon>
        <taxon>Metazoa</taxon>
        <taxon>Ecdysozoa</taxon>
        <taxon>Arthropoda</taxon>
        <taxon>Hexapoda</taxon>
        <taxon>Insecta</taxon>
        <taxon>Pterygota</taxon>
        <taxon>Neoptera</taxon>
        <taxon>Endopterygota</taxon>
        <taxon>Coleoptera</taxon>
        <taxon>Polyphaga</taxon>
        <taxon>Cucujiformia</taxon>
        <taxon>Tenebrionidae</taxon>
        <taxon>Tenebrionidae incertae sedis</taxon>
        <taxon>Tribolium</taxon>
    </lineage>
</organism>
<feature type="region of interest" description="Disordered" evidence="4">
    <location>
        <begin position="1055"/>
        <end position="1087"/>
    </location>
</feature>
<reference evidence="8 9" key="1">
    <citation type="journal article" date="2008" name="Nature">
        <title>The genome of the model beetle and pest Tribolium castaneum.</title>
        <authorList>
            <consortium name="Tribolium Genome Sequencing Consortium"/>
            <person name="Richards S."/>
            <person name="Gibbs R.A."/>
            <person name="Weinstock G.M."/>
            <person name="Brown S.J."/>
            <person name="Denell R."/>
            <person name="Beeman R.W."/>
            <person name="Gibbs R."/>
            <person name="Beeman R.W."/>
            <person name="Brown S.J."/>
            <person name="Bucher G."/>
            <person name="Friedrich M."/>
            <person name="Grimmelikhuijzen C.J."/>
            <person name="Klingler M."/>
            <person name="Lorenzen M."/>
            <person name="Richards S."/>
            <person name="Roth S."/>
            <person name="Schroder R."/>
            <person name="Tautz D."/>
            <person name="Zdobnov E.M."/>
            <person name="Muzny D."/>
            <person name="Gibbs R.A."/>
            <person name="Weinstock G.M."/>
            <person name="Attaway T."/>
            <person name="Bell S."/>
            <person name="Buhay C.J."/>
            <person name="Chandrabose M.N."/>
            <person name="Chavez D."/>
            <person name="Clerk-Blankenburg K.P."/>
            <person name="Cree A."/>
            <person name="Dao M."/>
            <person name="Davis C."/>
            <person name="Chacko J."/>
            <person name="Dinh H."/>
            <person name="Dugan-Rocha S."/>
            <person name="Fowler G."/>
            <person name="Garner T.T."/>
            <person name="Garnes J."/>
            <person name="Gnirke A."/>
            <person name="Hawes A."/>
            <person name="Hernandez J."/>
            <person name="Hines S."/>
            <person name="Holder M."/>
            <person name="Hume J."/>
            <person name="Jhangiani S.N."/>
            <person name="Joshi V."/>
            <person name="Khan Z.M."/>
            <person name="Jackson L."/>
            <person name="Kovar C."/>
            <person name="Kowis A."/>
            <person name="Lee S."/>
            <person name="Lewis L.R."/>
            <person name="Margolis J."/>
            <person name="Morgan M."/>
            <person name="Nazareth L.V."/>
            <person name="Nguyen N."/>
            <person name="Okwuonu G."/>
            <person name="Parker D."/>
            <person name="Richards S."/>
            <person name="Ruiz S.J."/>
            <person name="Santibanez J."/>
            <person name="Savard J."/>
            <person name="Scherer S.E."/>
            <person name="Schneider B."/>
            <person name="Sodergren E."/>
            <person name="Tautz D."/>
            <person name="Vattahil S."/>
            <person name="Villasana D."/>
            <person name="White C.S."/>
            <person name="Wright R."/>
            <person name="Park Y."/>
            <person name="Beeman R.W."/>
            <person name="Lord J."/>
            <person name="Oppert B."/>
            <person name="Lorenzen M."/>
            <person name="Brown S."/>
            <person name="Wang L."/>
            <person name="Savard J."/>
            <person name="Tautz D."/>
            <person name="Richards S."/>
            <person name="Weinstock G."/>
            <person name="Gibbs R.A."/>
            <person name="Liu Y."/>
            <person name="Worley K."/>
            <person name="Weinstock G."/>
            <person name="Elsik C.G."/>
            <person name="Reese J.T."/>
            <person name="Elhaik E."/>
            <person name="Landan G."/>
            <person name="Graur D."/>
            <person name="Arensburger P."/>
            <person name="Atkinson P."/>
            <person name="Beeman R.W."/>
            <person name="Beidler J."/>
            <person name="Brown S.J."/>
            <person name="Demuth J.P."/>
            <person name="Drury D.W."/>
            <person name="Du Y.Z."/>
            <person name="Fujiwara H."/>
            <person name="Lorenzen M."/>
            <person name="Maselli V."/>
            <person name="Osanai M."/>
            <person name="Park Y."/>
            <person name="Robertson H.M."/>
            <person name="Tu Z."/>
            <person name="Wang J.J."/>
            <person name="Wang S."/>
            <person name="Richards S."/>
            <person name="Song H."/>
            <person name="Zhang L."/>
            <person name="Sodergren E."/>
            <person name="Werner D."/>
            <person name="Stanke M."/>
            <person name="Morgenstern B."/>
            <person name="Solovyev V."/>
            <person name="Kosarev P."/>
            <person name="Brown G."/>
            <person name="Chen H.C."/>
            <person name="Ermolaeva O."/>
            <person name="Hlavina W."/>
            <person name="Kapustin Y."/>
            <person name="Kiryutin B."/>
            <person name="Kitts P."/>
            <person name="Maglott D."/>
            <person name="Pruitt K."/>
            <person name="Sapojnikov V."/>
            <person name="Souvorov A."/>
            <person name="Mackey A.J."/>
            <person name="Waterhouse R.M."/>
            <person name="Wyder S."/>
            <person name="Zdobnov E.M."/>
            <person name="Zdobnov E.M."/>
            <person name="Wyder S."/>
            <person name="Kriventseva E.V."/>
            <person name="Kadowaki T."/>
            <person name="Bork P."/>
            <person name="Aranda M."/>
            <person name="Bao R."/>
            <person name="Beermann A."/>
            <person name="Berns N."/>
            <person name="Bolognesi R."/>
            <person name="Bonneton F."/>
            <person name="Bopp D."/>
            <person name="Brown S.J."/>
            <person name="Bucher G."/>
            <person name="Butts T."/>
            <person name="Chaumot A."/>
            <person name="Denell R.E."/>
            <person name="Ferrier D.E."/>
            <person name="Friedrich M."/>
            <person name="Gordon C.M."/>
            <person name="Jindra M."/>
            <person name="Klingler M."/>
            <person name="Lan Q."/>
            <person name="Lattorff H.M."/>
            <person name="Laudet V."/>
            <person name="von Levetsow C."/>
            <person name="Liu Z."/>
            <person name="Lutz R."/>
            <person name="Lynch J.A."/>
            <person name="da Fonseca R.N."/>
            <person name="Posnien N."/>
            <person name="Reuter R."/>
            <person name="Roth S."/>
            <person name="Savard J."/>
            <person name="Schinko J.B."/>
            <person name="Schmitt C."/>
            <person name="Schoppmeier M."/>
            <person name="Schroder R."/>
            <person name="Shippy T.D."/>
            <person name="Simonnet F."/>
            <person name="Marques-Souza H."/>
            <person name="Tautz D."/>
            <person name="Tomoyasu Y."/>
            <person name="Trauner J."/>
            <person name="Van der Zee M."/>
            <person name="Vervoort M."/>
            <person name="Wittkopp N."/>
            <person name="Wimmer E.A."/>
            <person name="Yang X."/>
            <person name="Jones A.K."/>
            <person name="Sattelle D.B."/>
            <person name="Ebert P.R."/>
            <person name="Nelson D."/>
            <person name="Scott J.G."/>
            <person name="Beeman R.W."/>
            <person name="Muthukrishnan S."/>
            <person name="Kramer K.J."/>
            <person name="Arakane Y."/>
            <person name="Beeman R.W."/>
            <person name="Zhu Q."/>
            <person name="Hogenkamp D."/>
            <person name="Dixit R."/>
            <person name="Oppert B."/>
            <person name="Jiang H."/>
            <person name="Zou Z."/>
            <person name="Marshall J."/>
            <person name="Elpidina E."/>
            <person name="Vinokurov K."/>
            <person name="Oppert C."/>
            <person name="Zou Z."/>
            <person name="Evans J."/>
            <person name="Lu Z."/>
            <person name="Zhao P."/>
            <person name="Sumathipala N."/>
            <person name="Altincicek B."/>
            <person name="Vilcinskas A."/>
            <person name="Williams M."/>
            <person name="Hultmark D."/>
            <person name="Hetru C."/>
            <person name="Jiang H."/>
            <person name="Grimmelikhuijzen C.J."/>
            <person name="Hauser F."/>
            <person name="Cazzamali G."/>
            <person name="Williamson M."/>
            <person name="Park Y."/>
            <person name="Li B."/>
            <person name="Tanaka Y."/>
            <person name="Predel R."/>
            <person name="Neupert S."/>
            <person name="Schachtner J."/>
            <person name="Verleyen P."/>
            <person name="Raible F."/>
            <person name="Bork P."/>
            <person name="Friedrich M."/>
            <person name="Walden K.K."/>
            <person name="Robertson H.M."/>
            <person name="Angeli S."/>
            <person name="Foret S."/>
            <person name="Bucher G."/>
            <person name="Schuetz S."/>
            <person name="Maleszka R."/>
            <person name="Wimmer E.A."/>
            <person name="Beeman R.W."/>
            <person name="Lorenzen M."/>
            <person name="Tomoyasu Y."/>
            <person name="Miller S.C."/>
            <person name="Grossmann D."/>
            <person name="Bucher G."/>
        </authorList>
    </citation>
    <scope>NUCLEOTIDE SEQUENCE [LARGE SCALE GENOMIC DNA]</scope>
    <source>
        <strain evidence="8 9">Georgia GA2</strain>
    </source>
</reference>
<feature type="disulfide bond" evidence="2">
    <location>
        <begin position="495"/>
        <end position="522"/>
    </location>
</feature>
<comment type="caution">
    <text evidence="3">Lacks conserved residue(s) required for the propagation of feature annotation.</text>
</comment>
<keyword evidence="9" id="KW-1185">Reference proteome</keyword>
<dbReference type="SUPFAM" id="SSF56436">
    <property type="entry name" value="C-type lectin-like"/>
    <property type="match status" value="1"/>
</dbReference>
<evidence type="ECO:0000256" key="1">
    <source>
        <dbReference type="ARBA" id="ARBA00023157"/>
    </source>
</evidence>
<feature type="region of interest" description="Disordered" evidence="4">
    <location>
        <begin position="943"/>
        <end position="962"/>
    </location>
</feature>
<dbReference type="PROSITE" id="PS50041">
    <property type="entry name" value="C_TYPE_LECTIN_2"/>
    <property type="match status" value="1"/>
</dbReference>
<feature type="disulfide bond" evidence="3">
    <location>
        <begin position="816"/>
        <end position="825"/>
    </location>
</feature>
<protein>
    <recommendedName>
        <fullName evidence="10">Cubilin-like Protein</fullName>
    </recommendedName>
</protein>
<dbReference type="CDD" id="cd00041">
    <property type="entry name" value="CUB"/>
    <property type="match status" value="3"/>
</dbReference>
<evidence type="ECO:0000259" key="7">
    <source>
        <dbReference type="PROSITE" id="PS50041"/>
    </source>
</evidence>
<dbReference type="CDD" id="cd00054">
    <property type="entry name" value="EGF_CA"/>
    <property type="match status" value="2"/>
</dbReference>
<feature type="compositionally biased region" description="Basic and acidic residues" evidence="4">
    <location>
        <begin position="1602"/>
        <end position="1611"/>
    </location>
</feature>
<dbReference type="PROSITE" id="PS01186">
    <property type="entry name" value="EGF_2"/>
    <property type="match status" value="1"/>
</dbReference>
<feature type="compositionally biased region" description="Low complexity" evidence="4">
    <location>
        <begin position="1805"/>
        <end position="1835"/>
    </location>
</feature>
<dbReference type="PROSITE" id="PS00022">
    <property type="entry name" value="EGF_1"/>
    <property type="match status" value="3"/>
</dbReference>
<dbReference type="eggNOG" id="KOG3714">
    <property type="taxonomic scope" value="Eukaryota"/>
</dbReference>
<reference evidence="8 9" key="2">
    <citation type="journal article" date="2010" name="Nucleic Acids Res.">
        <title>BeetleBase in 2010: revisions to provide comprehensive genomic information for Tribolium castaneum.</title>
        <authorList>
            <person name="Kim H.S."/>
            <person name="Murphy T."/>
            <person name="Xia J."/>
            <person name="Caragea D."/>
            <person name="Park Y."/>
            <person name="Beeman R.W."/>
            <person name="Lorenzen M.D."/>
            <person name="Butcher S."/>
            <person name="Manak J.R."/>
            <person name="Brown S.J."/>
        </authorList>
    </citation>
    <scope>GENOME REANNOTATION</scope>
    <source>
        <strain evidence="8 9">Georgia GA2</strain>
    </source>
</reference>
<feature type="compositionally biased region" description="Polar residues" evidence="4">
    <location>
        <begin position="1220"/>
        <end position="1234"/>
    </location>
</feature>
<evidence type="ECO:0000256" key="4">
    <source>
        <dbReference type="SAM" id="MobiDB-lite"/>
    </source>
</evidence>
<feature type="domain" description="EGF-like" evidence="6">
    <location>
        <begin position="755"/>
        <end position="791"/>
    </location>
</feature>
<feature type="domain" description="EGF-like" evidence="6">
    <location>
        <begin position="828"/>
        <end position="864"/>
    </location>
</feature>
<dbReference type="InterPro" id="IPR016187">
    <property type="entry name" value="CTDL_fold"/>
</dbReference>
<dbReference type="Gene3D" id="2.60.120.290">
    <property type="entry name" value="Spermadhesin, CUB domain"/>
    <property type="match status" value="4"/>
</dbReference>
<feature type="compositionally biased region" description="Polar residues" evidence="4">
    <location>
        <begin position="1144"/>
        <end position="1158"/>
    </location>
</feature>
<dbReference type="HOGENOM" id="CLU_001079_0_0_1"/>
<dbReference type="Pfam" id="PF00059">
    <property type="entry name" value="Lectin_C"/>
    <property type="match status" value="1"/>
</dbReference>
<dbReference type="EMBL" id="KQ971319">
    <property type="protein sequence ID" value="EFA01299.2"/>
    <property type="molecule type" value="Genomic_DNA"/>
</dbReference>
<dbReference type="InParanoid" id="D6WF18"/>
<dbReference type="PANTHER" id="PTHR24255:SF31">
    <property type="entry name" value="CUBILIN-LIKE PROTEIN"/>
    <property type="match status" value="1"/>
</dbReference>
<feature type="region of interest" description="Disordered" evidence="4">
    <location>
        <begin position="995"/>
        <end position="1024"/>
    </location>
</feature>